<keyword evidence="17" id="KW-1185">Reference proteome</keyword>
<evidence type="ECO:0000256" key="1">
    <source>
        <dbReference type="ARBA" id="ARBA00001772"/>
    </source>
</evidence>
<evidence type="ECO:0000256" key="14">
    <source>
        <dbReference type="SAM" id="MobiDB-lite"/>
    </source>
</evidence>
<dbReference type="InterPro" id="IPR011782">
    <property type="entry name" value="Pept_S1C_Do"/>
</dbReference>
<dbReference type="Pfam" id="PF13180">
    <property type="entry name" value="PDZ_2"/>
    <property type="match status" value="1"/>
</dbReference>
<keyword evidence="9" id="KW-0574">Periplasm</keyword>
<dbReference type="Gene3D" id="2.30.42.10">
    <property type="match status" value="2"/>
</dbReference>
<evidence type="ECO:0000256" key="3">
    <source>
        <dbReference type="ARBA" id="ARBA00010541"/>
    </source>
</evidence>
<dbReference type="EMBL" id="JAUSWJ010000001">
    <property type="protein sequence ID" value="MDQ0518508.1"/>
    <property type="molecule type" value="Genomic_DNA"/>
</dbReference>
<evidence type="ECO:0000313" key="17">
    <source>
        <dbReference type="Proteomes" id="UP001223743"/>
    </source>
</evidence>
<dbReference type="SUPFAM" id="SSF50156">
    <property type="entry name" value="PDZ domain-like"/>
    <property type="match status" value="2"/>
</dbReference>
<dbReference type="InterPro" id="IPR009003">
    <property type="entry name" value="Peptidase_S1_PA"/>
</dbReference>
<comment type="catalytic activity">
    <reaction evidence="1">
        <text>Acts on substrates that are at least partially unfolded. The cleavage site P1 residue is normally between a pair of hydrophobic residues, such as Val-|-Val.</text>
        <dbReference type="EC" id="3.4.21.107"/>
    </reaction>
</comment>
<keyword evidence="11" id="KW-0720">Serine protease</keyword>
<sequence>MEHERHPAKARRHRVIGFAARLALGLLVVAAPLGALPARANGPDSVADLAEGLLDSVVNISTSQTVEGTRGLPAPSTPDGLPFQEFFNDFFKKPKGGADSEPPKRRVQSLGSGFVIDASGIIITNNHVIEDADEIVANFSDGSKLTATLIGKDEKTDIAVLQVKPNPSKPLKALRFGDSDKMRVGDWVMAIGNPFGLGGTVTIGIVSARNRDINSGPYDNFIQTDAAINRGNSGGPLFNMDGEVIGINTAIISPSGGSIGIGFAIPSDAAMHVIDQLRQFGETRRGWIGVRIQQVTDEIAESLSMGPARGALVAGVTEKGPAAEAKIEPGDVIVSFNGKPITEMRDLPRLVADTSIDQTVDVVVVRKGAELTLKIKVGRLAEAEEAAAAAEEEAGKEAPPAAPAAPEAPVLGLSLSEITDALRSQYTIGKDVGGVVITAVTPGSNAADKGVLAGEVIVEVAQEPVAKPEDVTARLDALRKDGRKVAQFLIANSAGELRFVSLSIDP</sequence>
<comment type="subcellular location">
    <subcellularLocation>
        <location evidence="2">Periplasm</location>
    </subcellularLocation>
</comment>
<dbReference type="Proteomes" id="UP001223743">
    <property type="component" value="Unassembled WGS sequence"/>
</dbReference>
<evidence type="ECO:0000256" key="4">
    <source>
        <dbReference type="ARBA" id="ARBA00013035"/>
    </source>
</evidence>
<dbReference type="GO" id="GO:0006508">
    <property type="term" value="P:proteolysis"/>
    <property type="evidence" value="ECO:0007669"/>
    <property type="project" value="UniProtKB-KW"/>
</dbReference>
<dbReference type="EC" id="3.4.21.107" evidence="4"/>
<evidence type="ECO:0000256" key="9">
    <source>
        <dbReference type="ARBA" id="ARBA00022764"/>
    </source>
</evidence>
<evidence type="ECO:0000256" key="13">
    <source>
        <dbReference type="ARBA" id="ARBA00032850"/>
    </source>
</evidence>
<evidence type="ECO:0000256" key="2">
    <source>
        <dbReference type="ARBA" id="ARBA00004418"/>
    </source>
</evidence>
<keyword evidence="8" id="KW-0677">Repeat</keyword>
<evidence type="ECO:0000256" key="12">
    <source>
        <dbReference type="ARBA" id="ARBA00023016"/>
    </source>
</evidence>
<dbReference type="GO" id="GO:0008233">
    <property type="term" value="F:peptidase activity"/>
    <property type="evidence" value="ECO:0007669"/>
    <property type="project" value="UniProtKB-KW"/>
</dbReference>
<evidence type="ECO:0000256" key="8">
    <source>
        <dbReference type="ARBA" id="ARBA00022737"/>
    </source>
</evidence>
<dbReference type="InterPro" id="IPR036034">
    <property type="entry name" value="PDZ_sf"/>
</dbReference>
<evidence type="ECO:0000313" key="16">
    <source>
        <dbReference type="EMBL" id="MDQ0518508.1"/>
    </source>
</evidence>
<feature type="region of interest" description="Disordered" evidence="14">
    <location>
        <begin position="388"/>
        <end position="407"/>
    </location>
</feature>
<dbReference type="InterPro" id="IPR001940">
    <property type="entry name" value="Peptidase_S1C"/>
</dbReference>
<dbReference type="SMART" id="SM00228">
    <property type="entry name" value="PDZ"/>
    <property type="match status" value="2"/>
</dbReference>
<accession>A0ABU0MC42</accession>
<dbReference type="PANTHER" id="PTHR22939">
    <property type="entry name" value="SERINE PROTEASE FAMILY S1C HTRA-RELATED"/>
    <property type="match status" value="1"/>
</dbReference>
<dbReference type="PRINTS" id="PR00834">
    <property type="entry name" value="PROTEASES2C"/>
</dbReference>
<dbReference type="InterPro" id="IPR001478">
    <property type="entry name" value="PDZ"/>
</dbReference>
<protein>
    <recommendedName>
        <fullName evidence="5">Probable periplasmic serine endoprotease DegP-like</fullName>
        <ecNumber evidence="4">3.4.21.107</ecNumber>
    </recommendedName>
    <alternativeName>
        <fullName evidence="13">Protease Do</fullName>
    </alternativeName>
</protein>
<evidence type="ECO:0000259" key="15">
    <source>
        <dbReference type="PROSITE" id="PS50106"/>
    </source>
</evidence>
<feature type="domain" description="PDZ" evidence="15">
    <location>
        <begin position="277"/>
        <end position="363"/>
    </location>
</feature>
<dbReference type="NCBIfam" id="TIGR02037">
    <property type="entry name" value="degP_htrA_DO"/>
    <property type="match status" value="1"/>
</dbReference>
<reference evidence="16 17" key="1">
    <citation type="submission" date="2023-07" db="EMBL/GenBank/DDBJ databases">
        <title>Genomic Encyclopedia of Type Strains, Phase IV (KMG-IV): sequencing the most valuable type-strain genomes for metagenomic binning, comparative biology and taxonomic classification.</title>
        <authorList>
            <person name="Goeker M."/>
        </authorList>
    </citation>
    <scope>NUCLEOTIDE SEQUENCE [LARGE SCALE GENOMIC DNA]</scope>
    <source>
        <strain evidence="16 17">B1-1</strain>
    </source>
</reference>
<keyword evidence="10 16" id="KW-0378">Hydrolase</keyword>
<comment type="similarity">
    <text evidence="3">Belongs to the peptidase S1C family.</text>
</comment>
<keyword evidence="7" id="KW-0732">Signal</keyword>
<evidence type="ECO:0000256" key="7">
    <source>
        <dbReference type="ARBA" id="ARBA00022729"/>
    </source>
</evidence>
<proteinExistence type="inferred from homology"/>
<keyword evidence="6 16" id="KW-0645">Protease</keyword>
<dbReference type="Pfam" id="PF13365">
    <property type="entry name" value="Trypsin_2"/>
    <property type="match status" value="1"/>
</dbReference>
<dbReference type="PROSITE" id="PS50106">
    <property type="entry name" value="PDZ"/>
    <property type="match status" value="2"/>
</dbReference>
<evidence type="ECO:0000256" key="6">
    <source>
        <dbReference type="ARBA" id="ARBA00022670"/>
    </source>
</evidence>
<comment type="caution">
    <text evidence="16">The sequence shown here is derived from an EMBL/GenBank/DDBJ whole genome shotgun (WGS) entry which is preliminary data.</text>
</comment>
<dbReference type="CDD" id="cd10839">
    <property type="entry name" value="cpPDZ1_DegP-like"/>
    <property type="match status" value="1"/>
</dbReference>
<evidence type="ECO:0000256" key="11">
    <source>
        <dbReference type="ARBA" id="ARBA00022825"/>
    </source>
</evidence>
<dbReference type="RefSeq" id="WP_266284065.1">
    <property type="nucleotide sequence ID" value="NZ_JAPKNF010000004.1"/>
</dbReference>
<evidence type="ECO:0000256" key="5">
    <source>
        <dbReference type="ARBA" id="ARBA00013958"/>
    </source>
</evidence>
<feature type="domain" description="PDZ" evidence="15">
    <location>
        <begin position="411"/>
        <end position="493"/>
    </location>
</feature>
<dbReference type="Gene3D" id="2.40.10.120">
    <property type="match status" value="1"/>
</dbReference>
<name>A0ABU0MC42_9HYPH</name>
<keyword evidence="12" id="KW-0346">Stress response</keyword>
<gene>
    <name evidence="16" type="ORF">QO015_004121</name>
</gene>
<evidence type="ECO:0000256" key="10">
    <source>
        <dbReference type="ARBA" id="ARBA00022801"/>
    </source>
</evidence>
<dbReference type="SUPFAM" id="SSF50494">
    <property type="entry name" value="Trypsin-like serine proteases"/>
    <property type="match status" value="1"/>
</dbReference>
<organism evidence="16 17">
    <name type="scientific">Kaistia geumhonensis</name>
    <dbReference type="NCBI Taxonomy" id="410839"/>
    <lineage>
        <taxon>Bacteria</taxon>
        <taxon>Pseudomonadati</taxon>
        <taxon>Pseudomonadota</taxon>
        <taxon>Alphaproteobacteria</taxon>
        <taxon>Hyphomicrobiales</taxon>
        <taxon>Kaistiaceae</taxon>
        <taxon>Kaistia</taxon>
    </lineage>
</organism>
<dbReference type="PANTHER" id="PTHR22939:SF130">
    <property type="entry name" value="PERIPLASMIC SERINE ENDOPROTEASE DEGP-LIKE-RELATED"/>
    <property type="match status" value="1"/>
</dbReference>